<keyword evidence="3" id="KW-1185">Reference proteome</keyword>
<sequence>LDDEGVAAALPPGTGPRHMAHGPGGHLYVVGELDVTVHVLRWDAESATAVPVQVVPACERGCVSGTQVLPSHVAVHDGDVWVGVRGSDVVVRFSVHDGGARLQHEHERPVGPWPRHMALVGGHLVTAVQNAGRVTSHAVAGDRVLGEVTVPFPACVVPH</sequence>
<dbReference type="Gene3D" id="2.130.10.10">
    <property type="entry name" value="YVTN repeat-like/Quinoprotein amine dehydrogenase"/>
    <property type="match status" value="1"/>
</dbReference>
<gene>
    <name evidence="2" type="ORF">N869_08350</name>
</gene>
<organism evidence="2 3">
    <name type="scientific">Cellulomonas bogoriensis 69B4 = DSM 16987</name>
    <dbReference type="NCBI Taxonomy" id="1386082"/>
    <lineage>
        <taxon>Bacteria</taxon>
        <taxon>Bacillati</taxon>
        <taxon>Actinomycetota</taxon>
        <taxon>Actinomycetes</taxon>
        <taxon>Micrococcales</taxon>
        <taxon>Cellulomonadaceae</taxon>
        <taxon>Cellulomonas</taxon>
    </lineage>
</organism>
<evidence type="ECO:0008006" key="4">
    <source>
        <dbReference type="Google" id="ProtNLM"/>
    </source>
</evidence>
<comment type="caution">
    <text evidence="2">The sequence shown here is derived from an EMBL/GenBank/DDBJ whole genome shotgun (WGS) entry which is preliminary data.</text>
</comment>
<evidence type="ECO:0000256" key="1">
    <source>
        <dbReference type="ARBA" id="ARBA00005564"/>
    </source>
</evidence>
<evidence type="ECO:0000313" key="2">
    <source>
        <dbReference type="EMBL" id="KGM08474.1"/>
    </source>
</evidence>
<name>A0A0A0BN25_9CELL</name>
<dbReference type="GO" id="GO:0017057">
    <property type="term" value="F:6-phosphogluconolactonase activity"/>
    <property type="evidence" value="ECO:0007669"/>
    <property type="project" value="TreeGrafter"/>
</dbReference>
<dbReference type="SUPFAM" id="SSF63825">
    <property type="entry name" value="YWTD domain"/>
    <property type="match status" value="1"/>
</dbReference>
<accession>A0A0A0BN25</accession>
<feature type="non-terminal residue" evidence="2">
    <location>
        <position position="1"/>
    </location>
</feature>
<dbReference type="InterPro" id="IPR015943">
    <property type="entry name" value="WD40/YVTN_repeat-like_dom_sf"/>
</dbReference>
<dbReference type="PANTHER" id="PTHR30344">
    <property type="entry name" value="6-PHOSPHOGLUCONOLACTONASE-RELATED"/>
    <property type="match status" value="1"/>
</dbReference>
<dbReference type="InterPro" id="IPR019405">
    <property type="entry name" value="Lactonase_7-beta_prop"/>
</dbReference>
<dbReference type="Pfam" id="PF10282">
    <property type="entry name" value="Lactonase"/>
    <property type="match status" value="1"/>
</dbReference>
<reference evidence="2 3" key="1">
    <citation type="submission" date="2013-08" db="EMBL/GenBank/DDBJ databases">
        <title>Genome sequencing of Cellulomonas bogoriensis 69B4.</title>
        <authorList>
            <person name="Chen F."/>
            <person name="Li Y."/>
            <person name="Wang G."/>
        </authorList>
    </citation>
    <scope>NUCLEOTIDE SEQUENCE [LARGE SCALE GENOMIC DNA]</scope>
    <source>
        <strain evidence="2 3">69B4</strain>
    </source>
</reference>
<dbReference type="EMBL" id="AXCZ01000319">
    <property type="protein sequence ID" value="KGM08474.1"/>
    <property type="molecule type" value="Genomic_DNA"/>
</dbReference>
<dbReference type="AlphaFoldDB" id="A0A0A0BN25"/>
<proteinExistence type="inferred from homology"/>
<protein>
    <recommendedName>
        <fullName evidence="4">3-carboxymuconate cyclase</fullName>
    </recommendedName>
</protein>
<dbReference type="PANTHER" id="PTHR30344:SF1">
    <property type="entry name" value="6-PHOSPHOGLUCONOLACTONASE"/>
    <property type="match status" value="1"/>
</dbReference>
<dbReference type="InterPro" id="IPR050282">
    <property type="entry name" value="Cycloisomerase_2"/>
</dbReference>
<dbReference type="RefSeq" id="WP_035062996.1">
    <property type="nucleotide sequence ID" value="NZ_AXCZ01000319.1"/>
</dbReference>
<comment type="similarity">
    <text evidence="1">Belongs to the cycloisomerase 2 family.</text>
</comment>
<evidence type="ECO:0000313" key="3">
    <source>
        <dbReference type="Proteomes" id="UP000054314"/>
    </source>
</evidence>
<dbReference type="Proteomes" id="UP000054314">
    <property type="component" value="Unassembled WGS sequence"/>
</dbReference>